<evidence type="ECO:0000313" key="4">
    <source>
        <dbReference type="EMBL" id="PMS23775.1"/>
    </source>
</evidence>
<comment type="caution">
    <text evidence="4">The sequence shown here is derived from an EMBL/GenBank/DDBJ whole genome shotgun (WGS) entry which is preliminary data.</text>
</comment>
<evidence type="ECO:0000313" key="5">
    <source>
        <dbReference type="Proteomes" id="UP000235616"/>
    </source>
</evidence>
<dbReference type="EMBL" id="PNYA01000001">
    <property type="protein sequence ID" value="PMS23775.1"/>
    <property type="molecule type" value="Genomic_DNA"/>
</dbReference>
<evidence type="ECO:0000256" key="1">
    <source>
        <dbReference type="ARBA" id="ARBA00022679"/>
    </source>
</evidence>
<evidence type="ECO:0000259" key="3">
    <source>
        <dbReference type="PROSITE" id="PS51186"/>
    </source>
</evidence>
<evidence type="ECO:0000256" key="2">
    <source>
        <dbReference type="ARBA" id="ARBA00023315"/>
    </source>
</evidence>
<dbReference type="InterPro" id="IPR050832">
    <property type="entry name" value="Bact_Acetyltransf"/>
</dbReference>
<dbReference type="Proteomes" id="UP000235616">
    <property type="component" value="Unassembled WGS sequence"/>
</dbReference>
<keyword evidence="2" id="KW-0012">Acyltransferase</keyword>
<dbReference type="RefSeq" id="WP_102643484.1">
    <property type="nucleotide sequence ID" value="NZ_PNYA01000001.1"/>
</dbReference>
<dbReference type="Gene3D" id="3.40.630.30">
    <property type="match status" value="1"/>
</dbReference>
<dbReference type="Pfam" id="PF00583">
    <property type="entry name" value="Acetyltransf_1"/>
    <property type="match status" value="1"/>
</dbReference>
<keyword evidence="5" id="KW-1185">Reference proteome</keyword>
<dbReference type="InterPro" id="IPR016181">
    <property type="entry name" value="Acyl_CoA_acyltransferase"/>
</dbReference>
<accession>A0A2N7W2Z5</accession>
<feature type="domain" description="N-acetyltransferase" evidence="3">
    <location>
        <begin position="16"/>
        <end position="159"/>
    </location>
</feature>
<dbReference type="OrthoDB" id="6871659at2"/>
<sequence length="159" mass="18346">MFDPTDAPSRHAPSPFHLRQASMSDFAFAEALTRTNMGRYYERHRLAWRADLFLASWQESENFILEIDNEPIGVLRLTEEGDSLHIRDVQIAEGHRGEGAGTFLLETSHQWARERGLQELQLRVFVDNPAARLYLRMGYRVAGPRLGQLSAIRHMTRRV</sequence>
<organism evidence="4 5">
    <name type="scientific">Trinickia dabaoshanensis</name>
    <dbReference type="NCBI Taxonomy" id="564714"/>
    <lineage>
        <taxon>Bacteria</taxon>
        <taxon>Pseudomonadati</taxon>
        <taxon>Pseudomonadota</taxon>
        <taxon>Betaproteobacteria</taxon>
        <taxon>Burkholderiales</taxon>
        <taxon>Burkholderiaceae</taxon>
        <taxon>Trinickia</taxon>
    </lineage>
</organism>
<dbReference type="SUPFAM" id="SSF55729">
    <property type="entry name" value="Acyl-CoA N-acyltransferases (Nat)"/>
    <property type="match status" value="1"/>
</dbReference>
<protein>
    <submittedName>
        <fullName evidence="4">GNAT family N-acetyltransferase</fullName>
    </submittedName>
</protein>
<dbReference type="GO" id="GO:0016747">
    <property type="term" value="F:acyltransferase activity, transferring groups other than amino-acyl groups"/>
    <property type="evidence" value="ECO:0007669"/>
    <property type="project" value="InterPro"/>
</dbReference>
<dbReference type="InterPro" id="IPR000182">
    <property type="entry name" value="GNAT_dom"/>
</dbReference>
<dbReference type="PROSITE" id="PS51186">
    <property type="entry name" value="GNAT"/>
    <property type="match status" value="1"/>
</dbReference>
<keyword evidence="1 4" id="KW-0808">Transferase</keyword>
<dbReference type="CDD" id="cd04301">
    <property type="entry name" value="NAT_SF"/>
    <property type="match status" value="1"/>
</dbReference>
<dbReference type="PANTHER" id="PTHR43877">
    <property type="entry name" value="AMINOALKYLPHOSPHONATE N-ACETYLTRANSFERASE-RELATED-RELATED"/>
    <property type="match status" value="1"/>
</dbReference>
<dbReference type="PANTHER" id="PTHR43877:SF2">
    <property type="entry name" value="AMINOALKYLPHOSPHONATE N-ACETYLTRANSFERASE-RELATED"/>
    <property type="match status" value="1"/>
</dbReference>
<reference evidence="4 5" key="1">
    <citation type="submission" date="2018-01" db="EMBL/GenBank/DDBJ databases">
        <title>Whole genome analyses suggest that Burkholderia sensu lato contains two further novel genera in the rhizoxinica-symbiotica group Mycetohabitans gen. nov., and Trinickia gen. nov.: implications for the evolution of diazotrophy and nodulation in the Burkholderiaceae.</title>
        <authorList>
            <person name="Estrada-de los Santos P."/>
            <person name="Palmer M."/>
            <person name="Chavez-Ramirez B."/>
            <person name="Beukes C."/>
            <person name="Steenkamp E.T."/>
            <person name="Hirsch A.M."/>
            <person name="Manyaka P."/>
            <person name="Maluk M."/>
            <person name="Lafos M."/>
            <person name="Crook M."/>
            <person name="Gross E."/>
            <person name="Simon M.F."/>
            <person name="Bueno dos Reis Junior F."/>
            <person name="Poole P.S."/>
            <person name="Venter S.N."/>
            <person name="James E.K."/>
        </authorList>
    </citation>
    <scope>NUCLEOTIDE SEQUENCE [LARGE SCALE GENOMIC DNA]</scope>
    <source>
        <strain evidence="4 5">GIMN1.004</strain>
    </source>
</reference>
<gene>
    <name evidence="4" type="ORF">C0Z18_00945</name>
</gene>
<proteinExistence type="predicted"/>
<dbReference type="AlphaFoldDB" id="A0A2N7W2Z5"/>
<name>A0A2N7W2Z5_9BURK</name>